<protein>
    <recommendedName>
        <fullName evidence="1">DUF7298 domain-containing protein</fullName>
    </recommendedName>
</protein>
<dbReference type="EMBL" id="OK412919">
    <property type="protein sequence ID" value="UFD97961.1"/>
    <property type="molecule type" value="Genomic_DNA"/>
</dbReference>
<accession>A0AAE8YF59</accession>
<feature type="domain" description="DUF7298" evidence="1">
    <location>
        <begin position="1"/>
        <end position="155"/>
    </location>
</feature>
<evidence type="ECO:0000313" key="2">
    <source>
        <dbReference type="EMBL" id="UFD97961.1"/>
    </source>
</evidence>
<dbReference type="Pfam" id="PF23972">
    <property type="entry name" value="DUF7298"/>
    <property type="match status" value="1"/>
</dbReference>
<evidence type="ECO:0000313" key="3">
    <source>
        <dbReference type="Proteomes" id="UP000827624"/>
    </source>
</evidence>
<proteinExistence type="predicted"/>
<sequence>MPRGVVAITTTLDNSAVVGDTETVIYTLSFTAAPKRIYKVCFRAAVVDTNGTGDNASTNIRYAKNAADIRCRWAVGSSVTASSNNLGLIRATVFDDDSITAMGADASFYLLNPPRGQITVGITLKAARASATYGQVGLYPNSGSHLAIEDVGPHSE</sequence>
<dbReference type="RefSeq" id="YP_010671536.1">
    <property type="nucleotide sequence ID" value="NC_070968.1"/>
</dbReference>
<keyword evidence="3" id="KW-1185">Reference proteome</keyword>
<dbReference type="Proteomes" id="UP000827624">
    <property type="component" value="Segment"/>
</dbReference>
<reference evidence="2" key="1">
    <citation type="submission" date="2021-10" db="EMBL/GenBank/DDBJ databases">
        <title>Bacteriophage attack leads to shedding of the bacterial cell wall.</title>
        <authorList>
            <person name="Ongenae V."/>
            <person name="Claessen D."/>
            <person name="Briegel A."/>
        </authorList>
    </citation>
    <scope>NUCLEOTIDE SEQUENCE</scope>
</reference>
<dbReference type="KEGG" id="vg:77947789"/>
<evidence type="ECO:0000259" key="1">
    <source>
        <dbReference type="Pfam" id="PF23972"/>
    </source>
</evidence>
<dbReference type="InterPro" id="IPR055722">
    <property type="entry name" value="DUF7298"/>
</dbReference>
<dbReference type="GeneID" id="77947789"/>
<organism evidence="2 3">
    <name type="scientific">Streptomyces phage Pablito</name>
    <dbReference type="NCBI Taxonomy" id="2894593"/>
    <lineage>
        <taxon>Viruses</taxon>
        <taxon>Duplodnaviria</taxon>
        <taxon>Heunggongvirae</taxon>
        <taxon>Uroviricota</taxon>
        <taxon>Caudoviricetes</taxon>
        <taxon>Arquatrovirinae</taxon>
        <taxon>Janusvirus</taxon>
        <taxon>Janusvirus pablito</taxon>
    </lineage>
</organism>
<name>A0AAE8YF59_9CAUD</name>